<accession>A0A370X9D4</accession>
<keyword evidence="1" id="KW-1133">Transmembrane helix</keyword>
<dbReference type="OrthoDB" id="5952783at2"/>
<gene>
    <name evidence="2" type="ORF">DWU98_03350</name>
</gene>
<organism evidence="2 3">
    <name type="scientific">Dyella monticola</name>
    <dbReference type="NCBI Taxonomy" id="1927958"/>
    <lineage>
        <taxon>Bacteria</taxon>
        <taxon>Pseudomonadati</taxon>
        <taxon>Pseudomonadota</taxon>
        <taxon>Gammaproteobacteria</taxon>
        <taxon>Lysobacterales</taxon>
        <taxon>Rhodanobacteraceae</taxon>
        <taxon>Dyella</taxon>
    </lineage>
</organism>
<sequence length="131" mass="14110">MKQANEAGFFFPWAYVARGVVLVSSLFLFGCNHATRKPLPAVVAPTSSVTGIAACDSYLDTYLACHRAAGTYPADALQTHYQSMRDTLLQEASDPGVRPYLANRCLGLAQQLRDSLHGHSCAPPTSTTTPH</sequence>
<dbReference type="PROSITE" id="PS51257">
    <property type="entry name" value="PROKAR_LIPOPROTEIN"/>
    <property type="match status" value="1"/>
</dbReference>
<dbReference type="EMBL" id="QRBE01000001">
    <property type="protein sequence ID" value="RDS84988.1"/>
    <property type="molecule type" value="Genomic_DNA"/>
</dbReference>
<keyword evidence="1" id="KW-0812">Transmembrane</keyword>
<keyword evidence="1" id="KW-0472">Membrane</keyword>
<evidence type="ECO:0000313" key="3">
    <source>
        <dbReference type="Proteomes" id="UP000254258"/>
    </source>
</evidence>
<name>A0A370X9D4_9GAMM</name>
<keyword evidence="3" id="KW-1185">Reference proteome</keyword>
<evidence type="ECO:0008006" key="4">
    <source>
        <dbReference type="Google" id="ProtNLM"/>
    </source>
</evidence>
<evidence type="ECO:0000313" key="2">
    <source>
        <dbReference type="EMBL" id="RDS84988.1"/>
    </source>
</evidence>
<dbReference type="AlphaFoldDB" id="A0A370X9D4"/>
<proteinExistence type="predicted"/>
<comment type="caution">
    <text evidence="2">The sequence shown here is derived from an EMBL/GenBank/DDBJ whole genome shotgun (WGS) entry which is preliminary data.</text>
</comment>
<feature type="transmembrane region" description="Helical" evidence="1">
    <location>
        <begin position="12"/>
        <end position="31"/>
    </location>
</feature>
<protein>
    <recommendedName>
        <fullName evidence="4">Lipoprotein</fullName>
    </recommendedName>
</protein>
<reference evidence="2 3" key="1">
    <citation type="submission" date="2018-07" db="EMBL/GenBank/DDBJ databases">
        <title>Dyella monticola sp. nov. and Dyella psychrodurans sp. nov. isolated from monsoon evergreen broad-leaved forest soil of Dinghu Mountain, China.</title>
        <authorList>
            <person name="Gao Z."/>
            <person name="Qiu L."/>
        </authorList>
    </citation>
    <scope>NUCLEOTIDE SEQUENCE [LARGE SCALE GENOMIC DNA]</scope>
    <source>
        <strain evidence="2 3">4G-K06</strain>
    </source>
</reference>
<dbReference type="Proteomes" id="UP000254258">
    <property type="component" value="Unassembled WGS sequence"/>
</dbReference>
<evidence type="ECO:0000256" key="1">
    <source>
        <dbReference type="SAM" id="Phobius"/>
    </source>
</evidence>
<dbReference type="RefSeq" id="WP_147293190.1">
    <property type="nucleotide sequence ID" value="NZ_QRBE01000001.1"/>
</dbReference>